<dbReference type="PANTHER" id="PTHR31435:SF9">
    <property type="entry name" value="PROTEIN NATD1"/>
    <property type="match status" value="1"/>
</dbReference>
<dbReference type="CDD" id="cd04301">
    <property type="entry name" value="NAT_SF"/>
    <property type="match status" value="1"/>
</dbReference>
<dbReference type="InterPro" id="IPR045057">
    <property type="entry name" value="Gcn5-rel_NAT"/>
</dbReference>
<accession>A0A1H6UTM0</accession>
<dbReference type="Proteomes" id="UP000242930">
    <property type="component" value="Unassembled WGS sequence"/>
</dbReference>
<evidence type="ECO:0000313" key="3">
    <source>
        <dbReference type="Proteomes" id="UP000242930"/>
    </source>
</evidence>
<proteinExistence type="predicted"/>
<dbReference type="SUPFAM" id="SSF55729">
    <property type="entry name" value="Acyl-CoA N-acyltransferases (Nat)"/>
    <property type="match status" value="1"/>
</dbReference>
<dbReference type="PROSITE" id="PS51729">
    <property type="entry name" value="GNAT_YJDJ"/>
    <property type="match status" value="1"/>
</dbReference>
<dbReference type="EMBL" id="FNZE01000003">
    <property type="protein sequence ID" value="SEI95561.1"/>
    <property type="molecule type" value="Genomic_DNA"/>
</dbReference>
<sequence>MSKSLPIRHDQAGKQFEVTVDGCRAYLSYMDLGKQTIDIYRTFVPDALRGRGVAAALTEQALQFAEGKGYTVIPSCSYVERYMERRQRSVERQE</sequence>
<dbReference type="Gene3D" id="3.40.630.30">
    <property type="match status" value="1"/>
</dbReference>
<feature type="domain" description="N-acetyltransferase" evidence="1">
    <location>
        <begin position="8"/>
        <end position="94"/>
    </location>
</feature>
<evidence type="ECO:0000313" key="2">
    <source>
        <dbReference type="EMBL" id="SEI95561.1"/>
    </source>
</evidence>
<dbReference type="OrthoDB" id="9813275at2"/>
<dbReference type="PANTHER" id="PTHR31435">
    <property type="entry name" value="PROTEIN NATD1"/>
    <property type="match status" value="1"/>
</dbReference>
<keyword evidence="3" id="KW-1185">Reference proteome</keyword>
<dbReference type="InterPro" id="IPR016181">
    <property type="entry name" value="Acyl_CoA_acyltransferase"/>
</dbReference>
<dbReference type="RefSeq" id="WP_090308020.1">
    <property type="nucleotide sequence ID" value="NZ_FNZE01000003.1"/>
</dbReference>
<protein>
    <recommendedName>
        <fullName evidence="1">N-acetyltransferase domain-containing protein</fullName>
    </recommendedName>
</protein>
<dbReference type="STRING" id="915471.SAMN05216201_103235"/>
<dbReference type="AlphaFoldDB" id="A0A1H6UTM0"/>
<dbReference type="InterPro" id="IPR031165">
    <property type="entry name" value="GNAT_YJDJ"/>
</dbReference>
<name>A0A1H6UTM0_9PSED</name>
<reference evidence="3" key="1">
    <citation type="submission" date="2016-10" db="EMBL/GenBank/DDBJ databases">
        <authorList>
            <person name="Varghese N."/>
            <person name="Submissions S."/>
        </authorList>
    </citation>
    <scope>NUCLEOTIDE SEQUENCE [LARGE SCALE GENOMIC DNA]</scope>
    <source>
        <strain evidence="3">LMG 25967</strain>
    </source>
</reference>
<dbReference type="Pfam" id="PF14542">
    <property type="entry name" value="Acetyltransf_CG"/>
    <property type="match status" value="1"/>
</dbReference>
<evidence type="ECO:0000259" key="1">
    <source>
        <dbReference type="PROSITE" id="PS51729"/>
    </source>
</evidence>
<organism evidence="2 3">
    <name type="scientific">Pseudomonas linyingensis</name>
    <dbReference type="NCBI Taxonomy" id="915471"/>
    <lineage>
        <taxon>Bacteria</taxon>
        <taxon>Pseudomonadati</taxon>
        <taxon>Pseudomonadota</taxon>
        <taxon>Gammaproteobacteria</taxon>
        <taxon>Pseudomonadales</taxon>
        <taxon>Pseudomonadaceae</taxon>
        <taxon>Pseudomonas</taxon>
    </lineage>
</organism>
<gene>
    <name evidence="2" type="ORF">SAMN05216201_103235</name>
</gene>